<organism evidence="1">
    <name type="scientific">Arundo donax</name>
    <name type="common">Giant reed</name>
    <name type="synonym">Donax arundinaceus</name>
    <dbReference type="NCBI Taxonomy" id="35708"/>
    <lineage>
        <taxon>Eukaryota</taxon>
        <taxon>Viridiplantae</taxon>
        <taxon>Streptophyta</taxon>
        <taxon>Embryophyta</taxon>
        <taxon>Tracheophyta</taxon>
        <taxon>Spermatophyta</taxon>
        <taxon>Magnoliopsida</taxon>
        <taxon>Liliopsida</taxon>
        <taxon>Poales</taxon>
        <taxon>Poaceae</taxon>
        <taxon>PACMAD clade</taxon>
        <taxon>Arundinoideae</taxon>
        <taxon>Arundineae</taxon>
        <taxon>Arundo</taxon>
    </lineage>
</organism>
<accession>A0A0A9AX66</accession>
<reference evidence="1" key="1">
    <citation type="submission" date="2014-09" db="EMBL/GenBank/DDBJ databases">
        <authorList>
            <person name="Magalhaes I.L.F."/>
            <person name="Oliveira U."/>
            <person name="Santos F.R."/>
            <person name="Vidigal T.H.D.A."/>
            <person name="Brescovit A.D."/>
            <person name="Santos A.J."/>
        </authorList>
    </citation>
    <scope>NUCLEOTIDE SEQUENCE</scope>
    <source>
        <tissue evidence="1">Shoot tissue taken approximately 20 cm above the soil surface</tissue>
    </source>
</reference>
<dbReference type="AlphaFoldDB" id="A0A0A9AX66"/>
<name>A0A0A9AX66_ARUDO</name>
<reference evidence="1" key="2">
    <citation type="journal article" date="2015" name="Data Brief">
        <title>Shoot transcriptome of the giant reed, Arundo donax.</title>
        <authorList>
            <person name="Barrero R.A."/>
            <person name="Guerrero F.D."/>
            <person name="Moolhuijzen P."/>
            <person name="Goolsby J.A."/>
            <person name="Tidwell J."/>
            <person name="Bellgard S.E."/>
            <person name="Bellgard M.I."/>
        </authorList>
    </citation>
    <scope>NUCLEOTIDE SEQUENCE</scope>
    <source>
        <tissue evidence="1">Shoot tissue taken approximately 20 cm above the soil surface</tissue>
    </source>
</reference>
<evidence type="ECO:0000313" key="1">
    <source>
        <dbReference type="EMBL" id="JAD56344.1"/>
    </source>
</evidence>
<proteinExistence type="predicted"/>
<dbReference type="EMBL" id="GBRH01241551">
    <property type="protein sequence ID" value="JAD56344.1"/>
    <property type="molecule type" value="Transcribed_RNA"/>
</dbReference>
<protein>
    <submittedName>
        <fullName evidence="1">Uncharacterized protein</fullName>
    </submittedName>
</protein>
<sequence>MRGSGKSTGCSRLGAAIIYLAHWIPCSRSEAFFPPRFLSF</sequence>